<dbReference type="Pfam" id="PF00425">
    <property type="entry name" value="Chorismate_bind"/>
    <property type="match status" value="1"/>
</dbReference>
<feature type="compositionally biased region" description="Polar residues" evidence="1">
    <location>
        <begin position="80"/>
        <end position="97"/>
    </location>
</feature>
<dbReference type="InterPro" id="IPR005801">
    <property type="entry name" value="ADC_synthase"/>
</dbReference>
<evidence type="ECO:0000313" key="4">
    <source>
        <dbReference type="Proteomes" id="UP001183615"/>
    </source>
</evidence>
<organism evidence="3 4">
    <name type="scientific">Streptomyces johnsoniae</name>
    <dbReference type="NCBI Taxonomy" id="3075532"/>
    <lineage>
        <taxon>Bacteria</taxon>
        <taxon>Bacillati</taxon>
        <taxon>Actinomycetota</taxon>
        <taxon>Actinomycetes</taxon>
        <taxon>Kitasatosporales</taxon>
        <taxon>Streptomycetaceae</taxon>
        <taxon>Streptomyces</taxon>
    </lineage>
</organism>
<dbReference type="EMBL" id="JAVREV010000005">
    <property type="protein sequence ID" value="MDT0443013.1"/>
    <property type="molecule type" value="Genomic_DNA"/>
</dbReference>
<dbReference type="RefSeq" id="WP_311617396.1">
    <property type="nucleotide sequence ID" value="NZ_JAVREV010000005.1"/>
</dbReference>
<reference evidence="4" key="1">
    <citation type="submission" date="2023-07" db="EMBL/GenBank/DDBJ databases">
        <title>30 novel species of actinomycetes from the DSMZ collection.</title>
        <authorList>
            <person name="Nouioui I."/>
        </authorList>
    </citation>
    <scope>NUCLEOTIDE SEQUENCE [LARGE SCALE GENOMIC DNA]</scope>
    <source>
        <strain evidence="4">DSM 41886</strain>
    </source>
</reference>
<proteinExistence type="predicted"/>
<sequence length="112" mass="12096">MHREPRLIENDYRLCIVPPRPAPTPAVTASGIPKRRARDWIDEAEPSERALYSGAVIVADGDGGLDAALVLRSVFRRPSPSRTTSCGGTPRGRSSATGVLFAAPPTRTSWRT</sequence>
<evidence type="ECO:0000313" key="3">
    <source>
        <dbReference type="EMBL" id="MDT0443013.1"/>
    </source>
</evidence>
<dbReference type="InterPro" id="IPR015890">
    <property type="entry name" value="Chorismate_C"/>
</dbReference>
<gene>
    <name evidence="3" type="ORF">RM779_10445</name>
</gene>
<feature type="region of interest" description="Disordered" evidence="1">
    <location>
        <begin position="78"/>
        <end position="112"/>
    </location>
</feature>
<name>A0ABU2S2K8_9ACTN</name>
<dbReference type="SUPFAM" id="SSF56322">
    <property type="entry name" value="ADC synthase"/>
    <property type="match status" value="1"/>
</dbReference>
<protein>
    <submittedName>
        <fullName evidence="3">Chorismate-binding protein</fullName>
    </submittedName>
</protein>
<keyword evidence="4" id="KW-1185">Reference proteome</keyword>
<comment type="caution">
    <text evidence="3">The sequence shown here is derived from an EMBL/GenBank/DDBJ whole genome shotgun (WGS) entry which is preliminary data.</text>
</comment>
<evidence type="ECO:0000259" key="2">
    <source>
        <dbReference type="Pfam" id="PF00425"/>
    </source>
</evidence>
<feature type="domain" description="Chorismate-utilising enzyme C-terminal" evidence="2">
    <location>
        <begin position="24"/>
        <end position="85"/>
    </location>
</feature>
<dbReference type="Proteomes" id="UP001183615">
    <property type="component" value="Unassembled WGS sequence"/>
</dbReference>
<dbReference type="Gene3D" id="3.60.120.10">
    <property type="entry name" value="Anthranilate synthase"/>
    <property type="match status" value="1"/>
</dbReference>
<accession>A0ABU2S2K8</accession>
<evidence type="ECO:0000256" key="1">
    <source>
        <dbReference type="SAM" id="MobiDB-lite"/>
    </source>
</evidence>